<sequence>MNTMSGIALSAGTAASEREISPQAVQKSLAETGLLAVAHGEIEQAQIIFNYLLNVRPGAFITDLGFALIALANRQYATATTLLQRHSQSEQDKDLAHAFLALVCYLNNEMAQGLVYSRQAQAGNSPEAAQLARELAAEIKSSGENQHGY</sequence>
<dbReference type="AlphaFoldDB" id="A0AAE9Z093"/>
<dbReference type="Gene3D" id="1.25.40.10">
    <property type="entry name" value="Tetratricopeptide repeat domain"/>
    <property type="match status" value="1"/>
</dbReference>
<dbReference type="SUPFAM" id="SSF48452">
    <property type="entry name" value="TPR-like"/>
    <property type="match status" value="1"/>
</dbReference>
<proteinExistence type="predicted"/>
<dbReference type="InterPro" id="IPR011990">
    <property type="entry name" value="TPR-like_helical_dom_sf"/>
</dbReference>
<organism evidence="1 2">
    <name type="scientific">Thalassomonas viridans</name>
    <dbReference type="NCBI Taxonomy" id="137584"/>
    <lineage>
        <taxon>Bacteria</taxon>
        <taxon>Pseudomonadati</taxon>
        <taxon>Pseudomonadota</taxon>
        <taxon>Gammaproteobacteria</taxon>
        <taxon>Alteromonadales</taxon>
        <taxon>Colwelliaceae</taxon>
        <taxon>Thalassomonas</taxon>
    </lineage>
</organism>
<accession>A0AAE9Z093</accession>
<dbReference type="Proteomes" id="UP000032352">
    <property type="component" value="Chromosome"/>
</dbReference>
<evidence type="ECO:0000313" key="2">
    <source>
        <dbReference type="Proteomes" id="UP000032352"/>
    </source>
</evidence>
<evidence type="ECO:0000313" key="1">
    <source>
        <dbReference type="EMBL" id="WDE02798.1"/>
    </source>
</evidence>
<name>A0AAE9Z093_9GAMM</name>
<protein>
    <submittedName>
        <fullName evidence="1">Uncharacterized protein</fullName>
    </submittedName>
</protein>
<gene>
    <name evidence="1" type="ORF">SG34_015240</name>
</gene>
<dbReference type="EMBL" id="CP059733">
    <property type="protein sequence ID" value="WDE02798.1"/>
    <property type="molecule type" value="Genomic_DNA"/>
</dbReference>
<reference evidence="1 2" key="1">
    <citation type="journal article" date="2015" name="Genome Announc.">
        <title>Draft Genome Sequences of Marine Isolates of Thalassomonas viridans and Thalassomonas actiniarum.</title>
        <authorList>
            <person name="Olonade I."/>
            <person name="van Zyl L.J."/>
            <person name="Trindade M."/>
        </authorList>
    </citation>
    <scope>NUCLEOTIDE SEQUENCE [LARGE SCALE GENOMIC DNA]</scope>
    <source>
        <strain evidence="1 2">XOM25</strain>
    </source>
</reference>
<reference evidence="1 2" key="2">
    <citation type="journal article" date="2022" name="Mar. Drugs">
        <title>Bioassay-Guided Fractionation Leads to the Detection of Cholic Acid Generated by the Rare Thalassomonas sp.</title>
        <authorList>
            <person name="Pheiffer F."/>
            <person name="Schneider Y.K."/>
            <person name="Hansen E.H."/>
            <person name="Andersen J.H."/>
            <person name="Isaksson J."/>
            <person name="Busche T."/>
            <person name="R C."/>
            <person name="Kalinowski J."/>
            <person name="Zyl L.V."/>
            <person name="Trindade M."/>
        </authorList>
    </citation>
    <scope>NUCLEOTIDE SEQUENCE [LARGE SCALE GENOMIC DNA]</scope>
    <source>
        <strain evidence="1 2">XOM25</strain>
    </source>
</reference>
<dbReference type="KEGG" id="tvd:SG34_015240"/>
<keyword evidence="2" id="KW-1185">Reference proteome</keyword>
<dbReference type="RefSeq" id="WP_044840935.1">
    <property type="nucleotide sequence ID" value="NZ_CP059733.1"/>
</dbReference>